<evidence type="ECO:0000256" key="1">
    <source>
        <dbReference type="ARBA" id="ARBA00022574"/>
    </source>
</evidence>
<dbReference type="Pfam" id="PF20703">
    <property type="entry name" value="nSTAND1"/>
    <property type="match status" value="1"/>
</dbReference>
<dbReference type="PRINTS" id="PR00320">
    <property type="entry name" value="GPROTEINBRPT"/>
</dbReference>
<dbReference type="Gene3D" id="2.130.10.10">
    <property type="entry name" value="YVTN repeat-like/Quinoprotein amine dehydrogenase"/>
    <property type="match status" value="8"/>
</dbReference>
<dbReference type="PANTHER" id="PTHR22847">
    <property type="entry name" value="WD40 REPEAT PROTEIN"/>
    <property type="match status" value="1"/>
</dbReference>
<keyword evidence="2" id="KW-0677">Repeat</keyword>
<feature type="repeat" description="WD" evidence="3">
    <location>
        <begin position="974"/>
        <end position="1015"/>
    </location>
</feature>
<feature type="repeat" description="WD" evidence="3">
    <location>
        <begin position="1057"/>
        <end position="1098"/>
    </location>
</feature>
<dbReference type="InterPro" id="IPR036322">
    <property type="entry name" value="WD40_repeat_dom_sf"/>
</dbReference>
<feature type="repeat" description="WD" evidence="3">
    <location>
        <begin position="1225"/>
        <end position="1266"/>
    </location>
</feature>
<proteinExistence type="predicted"/>
<dbReference type="SMART" id="SM00320">
    <property type="entry name" value="WD40"/>
    <property type="match status" value="14"/>
</dbReference>
<feature type="compositionally biased region" description="Basic and acidic residues" evidence="4">
    <location>
        <begin position="548"/>
        <end position="591"/>
    </location>
</feature>
<dbReference type="EMBL" id="JTHE02000003">
    <property type="protein sequence ID" value="NEV68183.1"/>
    <property type="molecule type" value="Genomic_DNA"/>
</dbReference>
<dbReference type="SUPFAM" id="SSF50978">
    <property type="entry name" value="WD40 repeat-like"/>
    <property type="match status" value="1"/>
</dbReference>
<reference evidence="6" key="2">
    <citation type="journal article" date="2015" name="Genome Announc.">
        <title>Draft Genome Sequence of Filamentous Marine Cyanobacterium Lyngbya confervoides Strain BDU141951.</title>
        <authorList>
            <person name="Chandrababunaidu M.M."/>
            <person name="Sen D."/>
            <person name="Tripathy S."/>
        </authorList>
    </citation>
    <scope>NUCLEOTIDE SEQUENCE</scope>
    <source>
        <strain evidence="6">BDU141951</strain>
    </source>
</reference>
<dbReference type="CDD" id="cd00200">
    <property type="entry name" value="WD40"/>
    <property type="match status" value="2"/>
</dbReference>
<dbReference type="SUPFAM" id="SSF50998">
    <property type="entry name" value="Quinoprotein alcohol dehydrogenase-like"/>
    <property type="match status" value="1"/>
</dbReference>
<reference evidence="6" key="1">
    <citation type="submission" date="2014-11" db="EMBL/GenBank/DDBJ databases">
        <authorList>
            <person name="Malar M.C."/>
            <person name="Sen D."/>
            <person name="Tripathy S."/>
        </authorList>
    </citation>
    <scope>NUCLEOTIDE SEQUENCE</scope>
    <source>
        <strain evidence="6">BDU141951</strain>
    </source>
</reference>
<feature type="repeat" description="WD" evidence="3">
    <location>
        <begin position="933"/>
        <end position="973"/>
    </location>
</feature>
<keyword evidence="1 3" id="KW-0853">WD repeat</keyword>
<feature type="domain" description="Novel STAND NTPase 1" evidence="5">
    <location>
        <begin position="10"/>
        <end position="442"/>
    </location>
</feature>
<feature type="compositionally biased region" description="Basic and acidic residues" evidence="4">
    <location>
        <begin position="599"/>
        <end position="608"/>
    </location>
</feature>
<evidence type="ECO:0000256" key="4">
    <source>
        <dbReference type="SAM" id="MobiDB-lite"/>
    </source>
</evidence>
<dbReference type="InterPro" id="IPR020472">
    <property type="entry name" value="WD40_PAC1"/>
</dbReference>
<dbReference type="InterPro" id="IPR001680">
    <property type="entry name" value="WD40_rpt"/>
</dbReference>
<evidence type="ECO:0000313" key="6">
    <source>
        <dbReference type="EMBL" id="NEV68183.1"/>
    </source>
</evidence>
<dbReference type="Pfam" id="PF25172">
    <property type="entry name" value="Beta-prop_WDR3_2nd"/>
    <property type="match status" value="1"/>
</dbReference>
<feature type="repeat" description="WD" evidence="3">
    <location>
        <begin position="850"/>
        <end position="890"/>
    </location>
</feature>
<dbReference type="Pfam" id="PF00400">
    <property type="entry name" value="WD40"/>
    <property type="match status" value="7"/>
</dbReference>
<feature type="repeat" description="WD" evidence="3">
    <location>
        <begin position="1141"/>
        <end position="1182"/>
    </location>
</feature>
<feature type="repeat" description="WD" evidence="3">
    <location>
        <begin position="1183"/>
        <end position="1224"/>
    </location>
</feature>
<evidence type="ECO:0000256" key="3">
    <source>
        <dbReference type="PROSITE-ProRule" id="PRU00221"/>
    </source>
</evidence>
<dbReference type="InterPro" id="IPR049052">
    <property type="entry name" value="nSTAND1"/>
</dbReference>
<sequence length="1340" mass="146680">MVMTPQRTNPFPGLRPFELDEEHLFFGREGQSDELINRLHRTRFLGVVGTSGSGKSSLVRAGLLPSLYSGFLPGASSSWRIAVLRPGSAPIHNLAAALNDSEVLGAATTNDEAIIRLALMESTLRRGSLGLVEVAQQARLAADESLLIVVDQFEELFRFKAQAEAAGKSLEAEDEAAAFVKLLLAAVNQRAVPIFVVLTMRSDFLGDCAQFRDLPETLNDSQYLIPRLTREQLRRAIEGPVAVGGATITPRLVNKLLNDTGDNPDQLPILQHALMRTWDYWEDQRTPDAPLDLEHYEAIGGMAQALSRHADQIYEGFTDDQCEGLKTDRSRAIAEVLFKCLTDRGADNREIRRPTQLGEICAVANAELTEVVEVIDAFRGPRRSFLMPPPSVPLHAGSVIDISHESLMRNWQRLKGWVEQEVQSANIYRRLAETASMHEQSQAGYLRDPELTIALNWEAKTQPTQAWADRYATNFEEAMAFLAASADAQEREATERERTRRREINRLRGFLAIFAGLSVLAGSTAVYAFYQQQEAQIQAQIAEERGREAKHQEGVADRRRQEAEWQQQEAERQRREAERLRAEAEVAKEDALEQQQEAETARLAEAEQRQQAQAARRRAEAGEAEAQQQAEIAKQQTAIAIRETQRAEKQALNANIQTGALTVENLMASKLHIPALLSGLELGLLISTIEADLISRIDSPISSSTRLQAVSVLRESYHHKDLERNTFLHPDGLRSVSFAPDGQTIASASFSRVKLWDRSGRELQTLVGHSDRILSVSFAPDGQTLVSASTDGTVKLWDVSSGRELQTLAGHSDWVWSVSFAPDGQTIVSASNDGTVKLWDVSSGRELQTLEGHNDLVLSVSFAPDGQTIASSSDGTVKLWDVSSGRELQTLEGHNDWVRSVSFAPDGQTIASASADGTVKLWDVSSGRELQTLEGHNDLVLSVSFAPDGQTIASSGNGTVKLWDVRSGRELQTLEGHNDWVWSVSFAPDGQTIASASEDNTMKLWDVSSSRELQTLEGHNDWVRSVSFAPDGQTIASASDDGTVKLWSMSGRELQTMAGHSGYVLSVSFAPDGQTIASASEDNTMKLWDVSSGRELQTLEGHNDWVWSVSFAPNGQTLASGSEDGTAKLWDVSSGRELQTLAGHSGYVLSVSFTPDGQTLASASTSGTVKLWDVNSGRELQTLVGHTDWVRSVSFAPNGQILASASDDGTVKLWDVNSGRELQTLVGHTDWVRSVSFAPNGQTLASTSDDGTVKLWDVNSGRELQTLVGHSGYVLSVSFAPDGNTLISSDGDSLGSSNYTGSIILWNLNLDDLIAKSCDWLRDYMTNPTTLPEEKALCAR</sequence>
<evidence type="ECO:0000259" key="5">
    <source>
        <dbReference type="Pfam" id="PF20703"/>
    </source>
</evidence>
<dbReference type="PROSITE" id="PS50294">
    <property type="entry name" value="WD_REPEATS_REGION"/>
    <property type="match status" value="12"/>
</dbReference>
<reference evidence="6" key="3">
    <citation type="submission" date="2020-02" db="EMBL/GenBank/DDBJ databases">
        <authorList>
            <person name="Sarangi A.N."/>
            <person name="Ghosh S."/>
            <person name="Mukherjee M."/>
            <person name="Tripathy S."/>
        </authorList>
    </citation>
    <scope>NUCLEOTIDE SEQUENCE</scope>
    <source>
        <strain evidence="6">BDU141951</strain>
    </source>
</reference>
<feature type="repeat" description="WD" evidence="3">
    <location>
        <begin position="808"/>
        <end position="849"/>
    </location>
</feature>
<dbReference type="InterPro" id="IPR019775">
    <property type="entry name" value="WD40_repeat_CS"/>
</dbReference>
<feature type="region of interest" description="Disordered" evidence="4">
    <location>
        <begin position="548"/>
        <end position="629"/>
    </location>
</feature>
<dbReference type="InterPro" id="IPR015943">
    <property type="entry name" value="WD40/YVTN_repeat-like_dom_sf"/>
</dbReference>
<organism evidence="6">
    <name type="scientific">Lyngbya confervoides BDU141951</name>
    <dbReference type="NCBI Taxonomy" id="1574623"/>
    <lineage>
        <taxon>Bacteria</taxon>
        <taxon>Bacillati</taxon>
        <taxon>Cyanobacteriota</taxon>
        <taxon>Cyanophyceae</taxon>
        <taxon>Oscillatoriophycideae</taxon>
        <taxon>Oscillatoriales</taxon>
        <taxon>Microcoleaceae</taxon>
        <taxon>Lyngbya</taxon>
    </lineage>
</organism>
<feature type="repeat" description="WD" evidence="3">
    <location>
        <begin position="1016"/>
        <end position="1057"/>
    </location>
</feature>
<comment type="caution">
    <text evidence="6">The sequence shown here is derived from an EMBL/GenBank/DDBJ whole genome shotgun (WGS) entry which is preliminary data.</text>
</comment>
<dbReference type="PANTHER" id="PTHR22847:SF637">
    <property type="entry name" value="WD REPEAT DOMAIN 5B"/>
    <property type="match status" value="1"/>
</dbReference>
<feature type="repeat" description="WD" evidence="3">
    <location>
        <begin position="1099"/>
        <end position="1140"/>
    </location>
</feature>
<name>A0A8T6QSC3_9CYAN</name>
<feature type="repeat" description="WD" evidence="3">
    <location>
        <begin position="766"/>
        <end position="807"/>
    </location>
</feature>
<gene>
    <name evidence="6" type="ORF">QQ91_013795</name>
</gene>
<dbReference type="InterPro" id="IPR027417">
    <property type="entry name" value="P-loop_NTPase"/>
</dbReference>
<protein>
    <recommendedName>
        <fullName evidence="5">Novel STAND NTPase 1 domain-containing protein</fullName>
    </recommendedName>
</protein>
<dbReference type="SUPFAM" id="SSF52540">
    <property type="entry name" value="P-loop containing nucleoside triphosphate hydrolases"/>
    <property type="match status" value="1"/>
</dbReference>
<accession>A0A8T6QSC3</accession>
<evidence type="ECO:0000256" key="2">
    <source>
        <dbReference type="ARBA" id="ARBA00022737"/>
    </source>
</evidence>
<dbReference type="Gene3D" id="3.40.50.300">
    <property type="entry name" value="P-loop containing nucleotide triphosphate hydrolases"/>
    <property type="match status" value="1"/>
</dbReference>
<dbReference type="InterPro" id="IPR011047">
    <property type="entry name" value="Quinoprotein_ADH-like_sf"/>
</dbReference>
<feature type="repeat" description="WD" evidence="3">
    <location>
        <begin position="1267"/>
        <end position="1293"/>
    </location>
</feature>
<feature type="repeat" description="WD" evidence="3">
    <location>
        <begin position="891"/>
        <end position="932"/>
    </location>
</feature>
<dbReference type="PROSITE" id="PS00678">
    <property type="entry name" value="WD_REPEATS_1"/>
    <property type="match status" value="10"/>
</dbReference>
<dbReference type="PROSITE" id="PS50082">
    <property type="entry name" value="WD_REPEATS_2"/>
    <property type="match status" value="13"/>
</dbReference>